<feature type="domain" description="C2H2-type" evidence="7">
    <location>
        <begin position="217"/>
        <end position="245"/>
    </location>
</feature>
<accession>A0A1J1J592</accession>
<feature type="domain" description="C2H2-type" evidence="7">
    <location>
        <begin position="135"/>
        <end position="162"/>
    </location>
</feature>
<sequence>MSLQRNCFGCDEQPGHLKFKDSALVTKMFSEVTGLKVDQNIASLCKSCHQELKQCFTFRMRCHEIDELYQHEAAEATEEITLKNEVNIEHGSEEWIDNVDESLPQEYPSILSQKDLTKSSDHSEYLEESISSETFECSICGKVFHKRRTYEYHLKSHENLRNFKCPRDDCSSAFNWLSRLTRHLRCVHNAEENEIKTVQNANQIGKKKENSLQTSRVQCGICEKTLSSVKYLKSHMMLQHLNNAPYSCEVCQKKFIDWSLLEKHQKIHEGLFDFTCKYCDKRFVLRKVYNQHLRKVHKATKEEIAVMKNSDLTCIECNKVFKTSHSMKEHKAWEHGTVDKFICDICGKSFMSRIKLTSHQKYHQEEKMKLCKICPSTFTEEKGLKTHLRRVHKINEINLFEMFLNDDKK</sequence>
<feature type="domain" description="C2H2-type" evidence="7">
    <location>
        <begin position="341"/>
        <end position="368"/>
    </location>
</feature>
<dbReference type="GO" id="GO:0000978">
    <property type="term" value="F:RNA polymerase II cis-regulatory region sequence-specific DNA binding"/>
    <property type="evidence" value="ECO:0007669"/>
    <property type="project" value="TreeGrafter"/>
</dbReference>
<evidence type="ECO:0000256" key="3">
    <source>
        <dbReference type="ARBA" id="ARBA00022771"/>
    </source>
</evidence>
<organism evidence="9 10">
    <name type="scientific">Clunio marinus</name>
    <dbReference type="NCBI Taxonomy" id="568069"/>
    <lineage>
        <taxon>Eukaryota</taxon>
        <taxon>Metazoa</taxon>
        <taxon>Ecdysozoa</taxon>
        <taxon>Arthropoda</taxon>
        <taxon>Hexapoda</taxon>
        <taxon>Insecta</taxon>
        <taxon>Pterygota</taxon>
        <taxon>Neoptera</taxon>
        <taxon>Endopterygota</taxon>
        <taxon>Diptera</taxon>
        <taxon>Nematocera</taxon>
        <taxon>Chironomoidea</taxon>
        <taxon>Chironomidae</taxon>
        <taxon>Clunio</taxon>
    </lineage>
</organism>
<evidence type="ECO:0000256" key="4">
    <source>
        <dbReference type="ARBA" id="ARBA00022833"/>
    </source>
</evidence>
<evidence type="ECO:0000256" key="2">
    <source>
        <dbReference type="ARBA" id="ARBA00022737"/>
    </source>
</evidence>
<dbReference type="GO" id="GO:0008270">
    <property type="term" value="F:zinc ion binding"/>
    <property type="evidence" value="ECO:0007669"/>
    <property type="project" value="UniProtKB-UniRule"/>
</dbReference>
<dbReference type="OrthoDB" id="3565419at2759"/>
<evidence type="ECO:0000256" key="5">
    <source>
        <dbReference type="PROSITE-ProRule" id="PRU00042"/>
    </source>
</evidence>
<dbReference type="SMART" id="SM00355">
    <property type="entry name" value="ZnF_C2H2"/>
    <property type="match status" value="8"/>
</dbReference>
<proteinExistence type="predicted"/>
<dbReference type="PANTHER" id="PTHR19818:SF139">
    <property type="entry name" value="PAIR-RULE PROTEIN ODD-PAIRED"/>
    <property type="match status" value="1"/>
</dbReference>
<reference evidence="9 10" key="1">
    <citation type="submission" date="2015-04" db="EMBL/GenBank/DDBJ databases">
        <authorList>
            <person name="Syromyatnikov M.Y."/>
            <person name="Popov V.N."/>
        </authorList>
    </citation>
    <scope>NUCLEOTIDE SEQUENCE [LARGE SCALE GENOMIC DNA]</scope>
</reference>
<dbReference type="GO" id="GO:0000981">
    <property type="term" value="F:DNA-binding transcription factor activity, RNA polymerase II-specific"/>
    <property type="evidence" value="ECO:0007669"/>
    <property type="project" value="TreeGrafter"/>
</dbReference>
<feature type="binding site" evidence="6">
    <location>
        <position position="45"/>
    </location>
    <ligand>
        <name>Zn(2+)</name>
        <dbReference type="ChEBI" id="CHEBI:29105"/>
    </ligand>
</feature>
<feature type="domain" description="ZAD" evidence="8">
    <location>
        <begin position="5"/>
        <end position="72"/>
    </location>
</feature>
<dbReference type="GO" id="GO:0005634">
    <property type="term" value="C:nucleus"/>
    <property type="evidence" value="ECO:0007669"/>
    <property type="project" value="InterPro"/>
</dbReference>
<name>A0A1J1J592_9DIPT</name>
<dbReference type="Proteomes" id="UP000183832">
    <property type="component" value="Unassembled WGS sequence"/>
</dbReference>
<evidence type="ECO:0000313" key="10">
    <source>
        <dbReference type="Proteomes" id="UP000183832"/>
    </source>
</evidence>
<evidence type="ECO:0000259" key="7">
    <source>
        <dbReference type="PROSITE" id="PS50157"/>
    </source>
</evidence>
<feature type="binding site" evidence="6">
    <location>
        <position position="7"/>
    </location>
    <ligand>
        <name>Zn(2+)</name>
        <dbReference type="ChEBI" id="CHEBI:29105"/>
    </ligand>
</feature>
<keyword evidence="3 5" id="KW-0863">Zinc-finger</keyword>
<feature type="domain" description="C2H2-type" evidence="7">
    <location>
        <begin position="163"/>
        <end position="193"/>
    </location>
</feature>
<keyword evidence="10" id="KW-1185">Reference proteome</keyword>
<dbReference type="PROSITE" id="PS00028">
    <property type="entry name" value="ZINC_FINGER_C2H2_1"/>
    <property type="match status" value="7"/>
</dbReference>
<feature type="binding site" evidence="6">
    <location>
        <position position="10"/>
    </location>
    <ligand>
        <name>Zn(2+)</name>
        <dbReference type="ChEBI" id="CHEBI:29105"/>
    </ligand>
</feature>
<evidence type="ECO:0000256" key="6">
    <source>
        <dbReference type="PROSITE-ProRule" id="PRU01263"/>
    </source>
</evidence>
<gene>
    <name evidence="9" type="ORF">CLUMA_CG020524</name>
</gene>
<dbReference type="STRING" id="568069.A0A1J1J592"/>
<feature type="domain" description="C2H2-type" evidence="7">
    <location>
        <begin position="246"/>
        <end position="270"/>
    </location>
</feature>
<dbReference type="InterPro" id="IPR036236">
    <property type="entry name" value="Znf_C2H2_sf"/>
</dbReference>
<feature type="domain" description="C2H2-type" evidence="7">
    <location>
        <begin position="369"/>
        <end position="392"/>
    </location>
</feature>
<dbReference type="EMBL" id="CVRI01000072">
    <property type="protein sequence ID" value="CRL07559.1"/>
    <property type="molecule type" value="Genomic_DNA"/>
</dbReference>
<dbReference type="PANTHER" id="PTHR19818">
    <property type="entry name" value="ZINC FINGER PROTEIN ZIC AND GLI"/>
    <property type="match status" value="1"/>
</dbReference>
<dbReference type="GO" id="GO:0045944">
    <property type="term" value="P:positive regulation of transcription by RNA polymerase II"/>
    <property type="evidence" value="ECO:0007669"/>
    <property type="project" value="UniProtKB-ARBA"/>
</dbReference>
<dbReference type="FunFam" id="3.30.160.60:FF:000340">
    <property type="entry name" value="zinc finger protein 473 isoform X1"/>
    <property type="match status" value="1"/>
</dbReference>
<evidence type="ECO:0000313" key="9">
    <source>
        <dbReference type="EMBL" id="CRL07559.1"/>
    </source>
</evidence>
<feature type="domain" description="C2H2-type" evidence="7">
    <location>
        <begin position="274"/>
        <end position="302"/>
    </location>
</feature>
<dbReference type="SUPFAM" id="SSF57667">
    <property type="entry name" value="beta-beta-alpha zinc fingers"/>
    <property type="match status" value="4"/>
</dbReference>
<keyword evidence="2" id="KW-0677">Repeat</keyword>
<feature type="domain" description="C2H2-type" evidence="7">
    <location>
        <begin position="312"/>
        <end position="335"/>
    </location>
</feature>
<dbReference type="AlphaFoldDB" id="A0A1J1J592"/>
<dbReference type="PROSITE" id="PS51915">
    <property type="entry name" value="ZAD"/>
    <property type="match status" value="1"/>
</dbReference>
<dbReference type="InterPro" id="IPR013087">
    <property type="entry name" value="Znf_C2H2_type"/>
</dbReference>
<dbReference type="Gene3D" id="3.30.160.60">
    <property type="entry name" value="Classic Zinc Finger"/>
    <property type="match status" value="5"/>
</dbReference>
<feature type="binding site" evidence="6">
    <location>
        <position position="48"/>
    </location>
    <ligand>
        <name>Zn(2+)</name>
        <dbReference type="ChEBI" id="CHEBI:29105"/>
    </ligand>
</feature>
<dbReference type="InterPro" id="IPR050329">
    <property type="entry name" value="GLI_C2H2-zinc-finger"/>
</dbReference>
<dbReference type="InterPro" id="IPR012934">
    <property type="entry name" value="Znf_AD"/>
</dbReference>
<dbReference type="SMART" id="SM00868">
    <property type="entry name" value="zf-AD"/>
    <property type="match status" value="1"/>
</dbReference>
<dbReference type="Pfam" id="PF12874">
    <property type="entry name" value="zf-met"/>
    <property type="match status" value="1"/>
</dbReference>
<keyword evidence="1 6" id="KW-0479">Metal-binding</keyword>
<dbReference type="Pfam" id="PF00096">
    <property type="entry name" value="zf-C2H2"/>
    <property type="match status" value="3"/>
</dbReference>
<keyword evidence="4 6" id="KW-0862">Zinc</keyword>
<evidence type="ECO:0000259" key="8">
    <source>
        <dbReference type="PROSITE" id="PS51915"/>
    </source>
</evidence>
<evidence type="ECO:0000256" key="1">
    <source>
        <dbReference type="ARBA" id="ARBA00022723"/>
    </source>
</evidence>
<dbReference type="PROSITE" id="PS50157">
    <property type="entry name" value="ZINC_FINGER_C2H2_2"/>
    <property type="match status" value="8"/>
</dbReference>
<protein>
    <submittedName>
        <fullName evidence="9">CLUMA_CG020524, isoform A</fullName>
    </submittedName>
</protein>